<protein>
    <submittedName>
        <fullName evidence="1">Uncharacterized protein</fullName>
    </submittedName>
</protein>
<proteinExistence type="predicted"/>
<sequence>MLVASSRAYRYSKEYQHLHYYVYSYIYYFEVYFSEYITSRRFHKEVKGNVIKKNYVIQEFQDYLVVIKSAADEARCVGRYSVATHRAELLG</sequence>
<accession>A0A9P0KEV5</accession>
<comment type="caution">
    <text evidence="1">The sequence shown here is derived from an EMBL/GenBank/DDBJ whole genome shotgun (WGS) entry which is preliminary data.</text>
</comment>
<reference evidence="1" key="1">
    <citation type="submission" date="2022-03" db="EMBL/GenBank/DDBJ databases">
        <authorList>
            <person name="Sayadi A."/>
        </authorList>
    </citation>
    <scope>NUCLEOTIDE SEQUENCE</scope>
</reference>
<name>A0A9P0KEV5_ACAOB</name>
<dbReference type="Proteomes" id="UP001152888">
    <property type="component" value="Unassembled WGS sequence"/>
</dbReference>
<keyword evidence="2" id="KW-1185">Reference proteome</keyword>
<organism evidence="1 2">
    <name type="scientific">Acanthoscelides obtectus</name>
    <name type="common">Bean weevil</name>
    <name type="synonym">Bruchus obtectus</name>
    <dbReference type="NCBI Taxonomy" id="200917"/>
    <lineage>
        <taxon>Eukaryota</taxon>
        <taxon>Metazoa</taxon>
        <taxon>Ecdysozoa</taxon>
        <taxon>Arthropoda</taxon>
        <taxon>Hexapoda</taxon>
        <taxon>Insecta</taxon>
        <taxon>Pterygota</taxon>
        <taxon>Neoptera</taxon>
        <taxon>Endopterygota</taxon>
        <taxon>Coleoptera</taxon>
        <taxon>Polyphaga</taxon>
        <taxon>Cucujiformia</taxon>
        <taxon>Chrysomeloidea</taxon>
        <taxon>Chrysomelidae</taxon>
        <taxon>Bruchinae</taxon>
        <taxon>Bruchini</taxon>
        <taxon>Acanthoscelides</taxon>
    </lineage>
</organism>
<gene>
    <name evidence="1" type="ORF">ACAOBT_LOCUS8350</name>
</gene>
<dbReference type="EMBL" id="CAKOFQ010006763">
    <property type="protein sequence ID" value="CAH1969325.1"/>
    <property type="molecule type" value="Genomic_DNA"/>
</dbReference>
<dbReference type="AlphaFoldDB" id="A0A9P0KEV5"/>
<evidence type="ECO:0000313" key="2">
    <source>
        <dbReference type="Proteomes" id="UP001152888"/>
    </source>
</evidence>
<evidence type="ECO:0000313" key="1">
    <source>
        <dbReference type="EMBL" id="CAH1969325.1"/>
    </source>
</evidence>